<reference evidence="1" key="1">
    <citation type="submission" date="2014-11" db="EMBL/GenBank/DDBJ databases">
        <authorList>
            <person name="Amaro Gonzalez C."/>
        </authorList>
    </citation>
    <scope>NUCLEOTIDE SEQUENCE</scope>
</reference>
<proteinExistence type="predicted"/>
<organism evidence="1">
    <name type="scientific">Anguilla anguilla</name>
    <name type="common">European freshwater eel</name>
    <name type="synonym">Muraena anguilla</name>
    <dbReference type="NCBI Taxonomy" id="7936"/>
    <lineage>
        <taxon>Eukaryota</taxon>
        <taxon>Metazoa</taxon>
        <taxon>Chordata</taxon>
        <taxon>Craniata</taxon>
        <taxon>Vertebrata</taxon>
        <taxon>Euteleostomi</taxon>
        <taxon>Actinopterygii</taxon>
        <taxon>Neopterygii</taxon>
        <taxon>Teleostei</taxon>
        <taxon>Anguilliformes</taxon>
        <taxon>Anguillidae</taxon>
        <taxon>Anguilla</taxon>
    </lineage>
</organism>
<sequence length="59" mass="6523">MSSFTEGFSGPFWNCSLLKGAARFPYSKFKPPSSTKTNHFQKQAPGHILSSAQFISILL</sequence>
<dbReference type="AlphaFoldDB" id="A0A0E9VSW5"/>
<accession>A0A0E9VSW5</accession>
<evidence type="ECO:0000313" key="1">
    <source>
        <dbReference type="EMBL" id="JAH81189.1"/>
    </source>
</evidence>
<name>A0A0E9VSW5_ANGAN</name>
<reference evidence="1" key="2">
    <citation type="journal article" date="2015" name="Fish Shellfish Immunol.">
        <title>Early steps in the European eel (Anguilla anguilla)-Vibrio vulnificus interaction in the gills: Role of the RtxA13 toxin.</title>
        <authorList>
            <person name="Callol A."/>
            <person name="Pajuelo D."/>
            <person name="Ebbesson L."/>
            <person name="Teles M."/>
            <person name="MacKenzie S."/>
            <person name="Amaro C."/>
        </authorList>
    </citation>
    <scope>NUCLEOTIDE SEQUENCE</scope>
</reference>
<dbReference type="EMBL" id="GBXM01027388">
    <property type="protein sequence ID" value="JAH81189.1"/>
    <property type="molecule type" value="Transcribed_RNA"/>
</dbReference>
<protein>
    <submittedName>
        <fullName evidence="1">Uncharacterized protein</fullName>
    </submittedName>
</protein>